<dbReference type="Gene3D" id="3.40.50.1110">
    <property type="entry name" value="SGNH hydrolase"/>
    <property type="match status" value="1"/>
</dbReference>
<evidence type="ECO:0000313" key="3">
    <source>
        <dbReference type="EMBL" id="GAA5160006.1"/>
    </source>
</evidence>
<feature type="signal peptide" evidence="1">
    <location>
        <begin position="1"/>
        <end position="30"/>
    </location>
</feature>
<dbReference type="CDD" id="cd00229">
    <property type="entry name" value="SGNH_hydrolase"/>
    <property type="match status" value="1"/>
</dbReference>
<accession>A0ABP9QDB7</accession>
<reference evidence="4" key="1">
    <citation type="journal article" date="2019" name="Int. J. Syst. Evol. Microbiol.">
        <title>The Global Catalogue of Microorganisms (GCM) 10K type strain sequencing project: providing services to taxonomists for standard genome sequencing and annotation.</title>
        <authorList>
            <consortium name="The Broad Institute Genomics Platform"/>
            <consortium name="The Broad Institute Genome Sequencing Center for Infectious Disease"/>
            <person name="Wu L."/>
            <person name="Ma J."/>
        </authorList>
    </citation>
    <scope>NUCLEOTIDE SEQUENCE [LARGE SCALE GENOMIC DNA]</scope>
    <source>
        <strain evidence="4">JCM 18303</strain>
    </source>
</reference>
<feature type="chain" id="PRO_5045086518" description="SGNH hydrolase-type esterase domain-containing protein" evidence="1">
    <location>
        <begin position="31"/>
        <end position="224"/>
    </location>
</feature>
<organism evidence="3 4">
    <name type="scientific">Pseudonocardia eucalypti</name>
    <dbReference type="NCBI Taxonomy" id="648755"/>
    <lineage>
        <taxon>Bacteria</taxon>
        <taxon>Bacillati</taxon>
        <taxon>Actinomycetota</taxon>
        <taxon>Actinomycetes</taxon>
        <taxon>Pseudonocardiales</taxon>
        <taxon>Pseudonocardiaceae</taxon>
        <taxon>Pseudonocardia</taxon>
    </lineage>
</organism>
<dbReference type="Pfam" id="PF13472">
    <property type="entry name" value="Lipase_GDSL_2"/>
    <property type="match status" value="1"/>
</dbReference>
<keyword evidence="4" id="KW-1185">Reference proteome</keyword>
<dbReference type="EMBL" id="BAABJP010000020">
    <property type="protein sequence ID" value="GAA5160006.1"/>
    <property type="molecule type" value="Genomic_DNA"/>
</dbReference>
<evidence type="ECO:0000259" key="2">
    <source>
        <dbReference type="Pfam" id="PF13472"/>
    </source>
</evidence>
<proteinExistence type="predicted"/>
<feature type="domain" description="SGNH hydrolase-type esterase" evidence="2">
    <location>
        <begin position="45"/>
        <end position="206"/>
    </location>
</feature>
<protein>
    <recommendedName>
        <fullName evidence="2">SGNH hydrolase-type esterase domain-containing protein</fullName>
    </recommendedName>
</protein>
<name>A0ABP9QDB7_9PSEU</name>
<dbReference type="InterPro" id="IPR013830">
    <property type="entry name" value="SGNH_hydro"/>
</dbReference>
<evidence type="ECO:0000313" key="4">
    <source>
        <dbReference type="Proteomes" id="UP001428817"/>
    </source>
</evidence>
<evidence type="ECO:0000256" key="1">
    <source>
        <dbReference type="SAM" id="SignalP"/>
    </source>
</evidence>
<dbReference type="SUPFAM" id="SSF52266">
    <property type="entry name" value="SGNH hydrolase"/>
    <property type="match status" value="1"/>
</dbReference>
<dbReference type="InterPro" id="IPR036514">
    <property type="entry name" value="SGNH_hydro_sf"/>
</dbReference>
<keyword evidence="1" id="KW-0732">Signal</keyword>
<dbReference type="Proteomes" id="UP001428817">
    <property type="component" value="Unassembled WGS sequence"/>
</dbReference>
<sequence length="224" mass="23651">MRVRALAVTLAATATCLIASSLTHAPAARAKECTRPRGPLVAYGHSYLNSPQIGGATTSYAGLVASALQVRPVIRAVNGGTTVNVDKLVHSGPTRWVPGSAEMVVIDSAINDIQDKLPAERWTGALRHTLSAFATPPVPEILLLKPLRVSARNHPGRDPKVIAAYAAKQAAVAAEFSAVRIVDASSGWDPEEHLSKDGIHPNDEGEKHIARALNRAVRDGGCRS</sequence>
<gene>
    <name evidence="3" type="ORF">GCM10023321_41920</name>
</gene>
<dbReference type="RefSeq" id="WP_185060436.1">
    <property type="nucleotide sequence ID" value="NZ_BAABJP010000020.1"/>
</dbReference>
<comment type="caution">
    <text evidence="3">The sequence shown here is derived from an EMBL/GenBank/DDBJ whole genome shotgun (WGS) entry which is preliminary data.</text>
</comment>